<evidence type="ECO:0000256" key="8">
    <source>
        <dbReference type="SAM" id="Phobius"/>
    </source>
</evidence>
<dbReference type="InterPro" id="IPR003607">
    <property type="entry name" value="HD/PDEase_dom"/>
</dbReference>
<dbReference type="SMART" id="SM00471">
    <property type="entry name" value="HDc"/>
    <property type="match status" value="1"/>
</dbReference>
<feature type="transmembrane region" description="Helical" evidence="8">
    <location>
        <begin position="53"/>
        <end position="73"/>
    </location>
</feature>
<dbReference type="PRINTS" id="PR00387">
    <property type="entry name" value="PDIESTERASE1"/>
</dbReference>
<dbReference type="InterPro" id="IPR023174">
    <property type="entry name" value="PDEase_CS"/>
</dbReference>
<feature type="binding site" evidence="4">
    <location>
        <position position="1083"/>
    </location>
    <ligand>
        <name>AMP</name>
        <dbReference type="ChEBI" id="CHEBI:456215"/>
    </ligand>
</feature>
<dbReference type="PANTHER" id="PTHR11347">
    <property type="entry name" value="CYCLIC NUCLEOTIDE PHOSPHODIESTERASE"/>
    <property type="match status" value="1"/>
</dbReference>
<dbReference type="GO" id="GO:0046872">
    <property type="term" value="F:metal ion binding"/>
    <property type="evidence" value="ECO:0007669"/>
    <property type="project" value="UniProtKB-KW"/>
</dbReference>
<feature type="domain" description="PDEase" evidence="9">
    <location>
        <begin position="822"/>
        <end position="1178"/>
    </location>
</feature>
<keyword evidence="1 5" id="KW-0479">Metal-binding</keyword>
<dbReference type="EC" id="3.1.4.-" evidence="6"/>
<evidence type="ECO:0000313" key="11">
    <source>
        <dbReference type="Proteomes" id="UP000241890"/>
    </source>
</evidence>
<dbReference type="AlphaFoldDB" id="A0A2R5GM01"/>
<evidence type="ECO:0000256" key="6">
    <source>
        <dbReference type="RuleBase" id="RU363067"/>
    </source>
</evidence>
<dbReference type="GO" id="GO:0004114">
    <property type="term" value="F:3',5'-cyclic-nucleotide phosphodiesterase activity"/>
    <property type="evidence" value="ECO:0007669"/>
    <property type="project" value="InterPro"/>
</dbReference>
<comment type="similarity">
    <text evidence="6">Belongs to the cyclic nucleotide phosphodiesterase family.</text>
</comment>
<reference evidence="10 11" key="1">
    <citation type="submission" date="2017-12" db="EMBL/GenBank/DDBJ databases">
        <title>Sequencing, de novo assembly and annotation of complete genome of a new Thraustochytrid species, strain FCC1311.</title>
        <authorList>
            <person name="Sedici K."/>
            <person name="Godart F."/>
            <person name="Aiese Cigliano R."/>
            <person name="Sanseverino W."/>
            <person name="Barakat M."/>
            <person name="Ortet P."/>
            <person name="Marechal E."/>
            <person name="Cagnac O."/>
            <person name="Amato A."/>
        </authorList>
    </citation>
    <scope>NUCLEOTIDE SEQUENCE [LARGE SCALE GENOMIC DNA]</scope>
</reference>
<feature type="compositionally biased region" description="Basic and acidic residues" evidence="7">
    <location>
        <begin position="516"/>
        <end position="533"/>
    </location>
</feature>
<keyword evidence="8" id="KW-1133">Transmembrane helix</keyword>
<evidence type="ECO:0000256" key="2">
    <source>
        <dbReference type="ARBA" id="ARBA00022801"/>
    </source>
</evidence>
<sequence>MAIEQPSPMNGLPASWALCALENLNRFGFYALGVCKGRDVRQRRPTTGWRMDVVGYLAVLNFLELLAGAQVYSSDESFGICGLEIKAAYCVLVFTLYSQSLWRSKLDIKTGDKIMAAMLIASGLCSIVMFCGAMDNIQTYRFGLAGISLIATLALCMLPGFGRGGLAATLSVTWVLVSLFAVCGLIVHTECRRSEILLFVVGLVFYANLICTSKHVIFINKEDFTRLVTGHVTEREDARPGPRSARHSGHWGEPSGLLPLDPGVGAAVLELRSLRASLEGAAPAEAQARVDRIISRLETPSRTGDRTMPSRFNRFDWLAQNPAVPRHVVRFLTLEMAGGRELLSRELIMRQRGFRTGPRDGTSSTDRTPRPSDGILNSSILHSRQPSGDLGMRARLSSPVSAQHFTIDESPVRMRASTSEDDAEDDEGVVDGDNVRVHESDDEDEEEEEVEEQQVNVAEEGHEQEDDKEEEEEEHEDDGDADAEEEDETQATMHAPPPKHQHQHQQHQYGSPRTSDVTRHTKRGSDMQDHGDHLSVNGQGLRGHTFDHLHCLKSADHGPEPSVRIEPRGDRSFSTGSEILADSKQGESEGEGEGVENDGVLRRHKSEYVFTGKRETHSRASSEHSSFFEGKRDSGSGSADVSEKREGDTEDDILSRPSYCMSHSGSSSTTDSTGSNEGETMVALQHQSLCQPAISSSSSTSNNNNNNNNNKVVYVYGATATDDASGPSGNFGNETAVVSPQKPRVDGVLKSSHLPSFPQAGARGAAITTGAPGGVLASNGTCGAIYASGGSLLSPALASRGSDLFVDKNGRFRFSTMLRWGVEPTSSRYMRKQMTRWDFGHGGLFARLEDPQMPKCFAAQPLTTTFIEAMRHFGCSSDLGFDHMDTQLKMVRFMDAIERKYQPRHIVAYHNSLHATDVLQSCVALLNVEEIRQSVLDQVLSTFAVLFSAAIHDVAHPGRNQSFLVQTQSHLSILYSDRSVLEQHHLAVAFDTLRRPEFNFVADLSNADWVLFRERVIQMVLGTDLAMHMEHTGILKDLVESSRPLARAGPLDANLLKTLDENEQSALNTDLNTILCSIVHVSDVGNTAKPWLIYRQWITLVFQEFFDQGDEERTLGLEVAKGYDRNVCFPCEMQTYFFDYIVQDFVDTLAVWSPALGDMLLPNLEANRIQLKAHSNLRIQDFWPASEPVALQRASSVSSITP</sequence>
<name>A0A2R5GM01_9STRA</name>
<feature type="compositionally biased region" description="Low complexity" evidence="7">
    <location>
        <begin position="662"/>
        <end position="675"/>
    </location>
</feature>
<feature type="transmembrane region" description="Helical" evidence="8">
    <location>
        <begin position="167"/>
        <end position="187"/>
    </location>
</feature>
<dbReference type="GO" id="GO:0007165">
    <property type="term" value="P:signal transduction"/>
    <property type="evidence" value="ECO:0007669"/>
    <property type="project" value="InterPro"/>
</dbReference>
<feature type="compositionally biased region" description="Acidic residues" evidence="7">
    <location>
        <begin position="462"/>
        <end position="489"/>
    </location>
</feature>
<dbReference type="Pfam" id="PF00233">
    <property type="entry name" value="PDEase_I"/>
    <property type="match status" value="1"/>
</dbReference>
<dbReference type="Proteomes" id="UP000241890">
    <property type="component" value="Unassembled WGS sequence"/>
</dbReference>
<feature type="region of interest" description="Disordered" evidence="7">
    <location>
        <begin position="353"/>
        <end position="678"/>
    </location>
</feature>
<gene>
    <name evidence="10" type="ORF">FCC1311_081352</name>
</gene>
<dbReference type="SUPFAM" id="SSF109604">
    <property type="entry name" value="HD-domain/PDEase-like"/>
    <property type="match status" value="1"/>
</dbReference>
<dbReference type="InterPro" id="IPR002073">
    <property type="entry name" value="PDEase_catalytic_dom"/>
</dbReference>
<feature type="binding site" evidence="4">
    <location>
        <begin position="910"/>
        <end position="914"/>
    </location>
    <ligand>
        <name>AMP</name>
        <dbReference type="ChEBI" id="CHEBI:456215"/>
    </ligand>
</feature>
<dbReference type="InterPro" id="IPR023088">
    <property type="entry name" value="PDEase"/>
</dbReference>
<dbReference type="PROSITE" id="PS00126">
    <property type="entry name" value="PDEASE_I_1"/>
    <property type="match status" value="1"/>
</dbReference>
<evidence type="ECO:0000256" key="1">
    <source>
        <dbReference type="ARBA" id="ARBA00022723"/>
    </source>
</evidence>
<evidence type="ECO:0000256" key="7">
    <source>
        <dbReference type="SAM" id="MobiDB-lite"/>
    </source>
</evidence>
<keyword evidence="2 6" id="KW-0378">Hydrolase</keyword>
<feature type="transmembrane region" description="Helical" evidence="8">
    <location>
        <begin position="196"/>
        <end position="217"/>
    </location>
</feature>
<feature type="binding site" evidence="5">
    <location>
        <position position="953"/>
    </location>
    <ligand>
        <name>Zn(2+)</name>
        <dbReference type="ChEBI" id="CHEBI:29105"/>
        <label>2</label>
    </ligand>
</feature>
<feature type="compositionally biased region" description="Polar residues" evidence="7">
    <location>
        <begin position="375"/>
        <end position="386"/>
    </location>
</feature>
<dbReference type="Gene3D" id="1.10.1300.10">
    <property type="entry name" value="3'5'-cyclic nucleotide phosphodiesterase, catalytic domain"/>
    <property type="match status" value="1"/>
</dbReference>
<evidence type="ECO:0000259" key="9">
    <source>
        <dbReference type="PROSITE" id="PS51845"/>
    </source>
</evidence>
<keyword evidence="8" id="KW-0812">Transmembrane</keyword>
<feature type="transmembrane region" description="Helical" evidence="8">
    <location>
        <begin position="114"/>
        <end position="133"/>
    </location>
</feature>
<protein>
    <recommendedName>
        <fullName evidence="6">Phosphodiesterase</fullName>
        <ecNumber evidence="6">3.1.4.-</ecNumber>
    </recommendedName>
</protein>
<feature type="binding site" evidence="5">
    <location>
        <position position="952"/>
    </location>
    <ligand>
        <name>Zn(2+)</name>
        <dbReference type="ChEBI" id="CHEBI:29105"/>
        <label>1</label>
    </ligand>
</feature>
<evidence type="ECO:0000256" key="5">
    <source>
        <dbReference type="PIRSR" id="PIRSR623088-3"/>
    </source>
</evidence>
<keyword evidence="11" id="KW-1185">Reference proteome</keyword>
<feature type="binding site" evidence="4">
    <location>
        <position position="1134"/>
    </location>
    <ligand>
        <name>AMP</name>
        <dbReference type="ChEBI" id="CHEBI:456215"/>
    </ligand>
</feature>
<evidence type="ECO:0000256" key="4">
    <source>
        <dbReference type="PIRSR" id="PIRSR623088-2"/>
    </source>
</evidence>
<feature type="binding site" evidence="5">
    <location>
        <position position="1083"/>
    </location>
    <ligand>
        <name>Zn(2+)</name>
        <dbReference type="ChEBI" id="CHEBI:29105"/>
        <label>1</label>
    </ligand>
</feature>
<feature type="transmembrane region" description="Helical" evidence="8">
    <location>
        <begin position="140"/>
        <end position="161"/>
    </location>
</feature>
<feature type="binding site" evidence="5">
    <location>
        <position position="953"/>
    </location>
    <ligand>
        <name>Zn(2+)</name>
        <dbReference type="ChEBI" id="CHEBI:29105"/>
        <label>1</label>
    </ligand>
</feature>
<feature type="region of interest" description="Disordered" evidence="7">
    <location>
        <begin position="233"/>
        <end position="257"/>
    </location>
</feature>
<dbReference type="InterPro" id="IPR036971">
    <property type="entry name" value="PDEase_catalytic_dom_sf"/>
</dbReference>
<comment type="cofactor">
    <cofactor evidence="6">
        <name>a divalent metal cation</name>
        <dbReference type="ChEBI" id="CHEBI:60240"/>
    </cofactor>
    <text evidence="6">Binds 2 divalent metal cations per subunit. Site 1 may preferentially bind zinc ions, while site 2 has a preference for magnesium and/or manganese ions.</text>
</comment>
<feature type="binding site" evidence="5">
    <location>
        <position position="914"/>
    </location>
    <ligand>
        <name>Zn(2+)</name>
        <dbReference type="ChEBI" id="CHEBI:29105"/>
        <label>1</label>
    </ligand>
</feature>
<accession>A0A2R5GM01</accession>
<dbReference type="EMBL" id="BEYU01000109">
    <property type="protein sequence ID" value="GBG31910.1"/>
    <property type="molecule type" value="Genomic_DNA"/>
</dbReference>
<feature type="compositionally biased region" description="Basic and acidic residues" evidence="7">
    <location>
        <begin position="544"/>
        <end position="571"/>
    </location>
</feature>
<evidence type="ECO:0000256" key="3">
    <source>
        <dbReference type="PIRSR" id="PIRSR623088-1"/>
    </source>
</evidence>
<comment type="caution">
    <text evidence="10">The sequence shown here is derived from an EMBL/GenBank/DDBJ whole genome shotgun (WGS) entry which is preliminary data.</text>
</comment>
<feature type="compositionally biased region" description="Basic and acidic residues" evidence="7">
    <location>
        <begin position="612"/>
        <end position="622"/>
    </location>
</feature>
<proteinExistence type="inferred from homology"/>
<feature type="compositionally biased region" description="Acidic residues" evidence="7">
    <location>
        <begin position="440"/>
        <end position="452"/>
    </location>
</feature>
<dbReference type="OrthoDB" id="546632at2759"/>
<feature type="compositionally biased region" description="Acidic residues" evidence="7">
    <location>
        <begin position="419"/>
        <end position="430"/>
    </location>
</feature>
<feature type="active site" description="Proton donor" evidence="3">
    <location>
        <position position="910"/>
    </location>
</feature>
<dbReference type="InParanoid" id="A0A2R5GM01"/>
<dbReference type="PROSITE" id="PS51845">
    <property type="entry name" value="PDEASE_I_2"/>
    <property type="match status" value="1"/>
</dbReference>
<feature type="binding site" evidence="4">
    <location>
        <position position="953"/>
    </location>
    <ligand>
        <name>AMP</name>
        <dbReference type="ChEBI" id="CHEBI:456215"/>
    </ligand>
</feature>
<evidence type="ECO:0000313" key="10">
    <source>
        <dbReference type="EMBL" id="GBG31910.1"/>
    </source>
</evidence>
<keyword evidence="8" id="KW-0472">Membrane</keyword>
<organism evidence="10 11">
    <name type="scientific">Hondaea fermentalgiana</name>
    <dbReference type="NCBI Taxonomy" id="2315210"/>
    <lineage>
        <taxon>Eukaryota</taxon>
        <taxon>Sar</taxon>
        <taxon>Stramenopiles</taxon>
        <taxon>Bigyra</taxon>
        <taxon>Labyrinthulomycetes</taxon>
        <taxon>Thraustochytrida</taxon>
        <taxon>Thraustochytriidae</taxon>
        <taxon>Hondaea</taxon>
    </lineage>
</organism>